<gene>
    <name evidence="2" type="ORF">SDC9_84801</name>
</gene>
<name>A0A644ZK90_9ZZZZ</name>
<comment type="caution">
    <text evidence="2">The sequence shown here is derived from an EMBL/GenBank/DDBJ whole genome shotgun (WGS) entry which is preliminary data.</text>
</comment>
<feature type="compositionally biased region" description="Basic and acidic residues" evidence="1">
    <location>
        <begin position="1"/>
        <end position="20"/>
    </location>
</feature>
<proteinExistence type="predicted"/>
<dbReference type="EMBL" id="VSSQ01008197">
    <property type="protein sequence ID" value="MPM38174.1"/>
    <property type="molecule type" value="Genomic_DNA"/>
</dbReference>
<protein>
    <submittedName>
        <fullName evidence="2">Uncharacterized protein</fullName>
    </submittedName>
</protein>
<evidence type="ECO:0000313" key="2">
    <source>
        <dbReference type="EMBL" id="MPM38174.1"/>
    </source>
</evidence>
<sequence length="36" mass="3793">MEELGDDHTRVPPGPDKGRTCEIIGDIGNGTRSVGI</sequence>
<organism evidence="2">
    <name type="scientific">bioreactor metagenome</name>
    <dbReference type="NCBI Taxonomy" id="1076179"/>
    <lineage>
        <taxon>unclassified sequences</taxon>
        <taxon>metagenomes</taxon>
        <taxon>ecological metagenomes</taxon>
    </lineage>
</organism>
<accession>A0A644ZK90</accession>
<feature type="region of interest" description="Disordered" evidence="1">
    <location>
        <begin position="1"/>
        <end position="36"/>
    </location>
</feature>
<dbReference type="AlphaFoldDB" id="A0A644ZK90"/>
<reference evidence="2" key="1">
    <citation type="submission" date="2019-08" db="EMBL/GenBank/DDBJ databases">
        <authorList>
            <person name="Kucharzyk K."/>
            <person name="Murdoch R.W."/>
            <person name="Higgins S."/>
            <person name="Loffler F."/>
        </authorList>
    </citation>
    <scope>NUCLEOTIDE SEQUENCE</scope>
</reference>
<evidence type="ECO:0000256" key="1">
    <source>
        <dbReference type="SAM" id="MobiDB-lite"/>
    </source>
</evidence>